<dbReference type="GO" id="GO:0016324">
    <property type="term" value="C:apical plasma membrane"/>
    <property type="evidence" value="ECO:0007669"/>
    <property type="project" value="TreeGrafter"/>
</dbReference>
<feature type="disulfide bond" evidence="9">
    <location>
        <begin position="76"/>
        <end position="88"/>
    </location>
</feature>
<evidence type="ECO:0000256" key="6">
    <source>
        <dbReference type="ARBA" id="ARBA00023157"/>
    </source>
</evidence>
<feature type="disulfide bond" evidence="9">
    <location>
        <begin position="199"/>
        <end position="217"/>
    </location>
</feature>
<keyword evidence="6 9" id="KW-1015">Disulfide bond</keyword>
<keyword evidence="3" id="KW-0677">Repeat</keyword>
<feature type="disulfide bond" evidence="9">
    <location>
        <begin position="118"/>
        <end position="130"/>
    </location>
</feature>
<organism evidence="10">
    <name type="scientific">Timema douglasi</name>
    <name type="common">Walking stick</name>
    <dbReference type="NCBI Taxonomy" id="61478"/>
    <lineage>
        <taxon>Eukaryota</taxon>
        <taxon>Metazoa</taxon>
        <taxon>Ecdysozoa</taxon>
        <taxon>Arthropoda</taxon>
        <taxon>Hexapoda</taxon>
        <taxon>Insecta</taxon>
        <taxon>Pterygota</taxon>
        <taxon>Neoptera</taxon>
        <taxon>Polyneoptera</taxon>
        <taxon>Phasmatodea</taxon>
        <taxon>Timematodea</taxon>
        <taxon>Timematoidea</taxon>
        <taxon>Timematidae</taxon>
        <taxon>Timema</taxon>
    </lineage>
</organism>
<dbReference type="InterPro" id="IPR036055">
    <property type="entry name" value="LDL_receptor-like_sf"/>
</dbReference>
<dbReference type="PROSITE" id="PS50068">
    <property type="entry name" value="LDLRA_2"/>
    <property type="match status" value="4"/>
</dbReference>
<comment type="subcellular location">
    <subcellularLocation>
        <location evidence="1">Membrane</location>
        <topology evidence="1">Single-pass membrane protein</topology>
    </subcellularLocation>
</comment>
<name>A0A7R8VCB8_TIMDO</name>
<dbReference type="PANTHER" id="PTHR22722:SF14">
    <property type="entry name" value="MEGALIN, ISOFORM A"/>
    <property type="match status" value="1"/>
</dbReference>
<dbReference type="CDD" id="cd00112">
    <property type="entry name" value="LDLa"/>
    <property type="match status" value="4"/>
</dbReference>
<feature type="disulfide bond" evidence="9">
    <location>
        <begin position="125"/>
        <end position="143"/>
    </location>
</feature>
<protein>
    <submittedName>
        <fullName evidence="10">Uncharacterized protein</fullName>
    </submittedName>
</protein>
<reference evidence="10" key="1">
    <citation type="submission" date="2020-11" db="EMBL/GenBank/DDBJ databases">
        <authorList>
            <person name="Tran Van P."/>
        </authorList>
    </citation>
    <scope>NUCLEOTIDE SEQUENCE</scope>
</reference>
<dbReference type="InterPro" id="IPR002172">
    <property type="entry name" value="LDrepeatLR_classA_rpt"/>
</dbReference>
<keyword evidence="4" id="KW-1133">Transmembrane helix</keyword>
<keyword evidence="7" id="KW-0675">Receptor</keyword>
<evidence type="ECO:0000256" key="5">
    <source>
        <dbReference type="ARBA" id="ARBA00023136"/>
    </source>
</evidence>
<dbReference type="InterPro" id="IPR023415">
    <property type="entry name" value="LDLR_class-A_CS"/>
</dbReference>
<feature type="disulfide bond" evidence="9">
    <location>
        <begin position="162"/>
        <end position="180"/>
    </location>
</feature>
<sequence>MVAPGSIYKNMIQHPHLITPPYHLPYSTFKSRMSFQSRDPDPSLPSCLCRLVTHALDTIWVIRDCAFTLVWQRPSCGSDEFRCNDGRCIDDFRRCDYIMDCTSGEDEANCPNISPHLCPHGEFMCGDSVCIPITTRCDGKVDCPADTSDEIGCPCQSNEWQCDSGICIDSRLRCNNRQDCPNDSSDERNCQCKDHQFRCRDGTCIDASLKCNNVTDCPNDNFDELYCRKLKKNSPEINIRALVSWRLN</sequence>
<evidence type="ECO:0000256" key="4">
    <source>
        <dbReference type="ARBA" id="ARBA00022989"/>
    </source>
</evidence>
<feature type="disulfide bond" evidence="9">
    <location>
        <begin position="155"/>
        <end position="167"/>
    </location>
</feature>
<dbReference type="PROSITE" id="PS01209">
    <property type="entry name" value="LDLRA_1"/>
    <property type="match status" value="1"/>
</dbReference>
<evidence type="ECO:0000256" key="2">
    <source>
        <dbReference type="ARBA" id="ARBA00022692"/>
    </source>
</evidence>
<feature type="disulfide bond" evidence="9">
    <location>
        <begin position="95"/>
        <end position="110"/>
    </location>
</feature>
<gene>
    <name evidence="10" type="ORF">TDIB3V08_LOCUS2162</name>
</gene>
<evidence type="ECO:0000256" key="9">
    <source>
        <dbReference type="PROSITE-ProRule" id="PRU00124"/>
    </source>
</evidence>
<accession>A0A7R8VCB8</accession>
<proteinExistence type="predicted"/>
<evidence type="ECO:0000256" key="8">
    <source>
        <dbReference type="ARBA" id="ARBA00023180"/>
    </source>
</evidence>
<evidence type="ECO:0000256" key="7">
    <source>
        <dbReference type="ARBA" id="ARBA00023170"/>
    </source>
</evidence>
<dbReference type="AlphaFoldDB" id="A0A7R8VCB8"/>
<dbReference type="EMBL" id="OA564892">
    <property type="protein sequence ID" value="CAD7195788.1"/>
    <property type="molecule type" value="Genomic_DNA"/>
</dbReference>
<dbReference type="GO" id="GO:0006898">
    <property type="term" value="P:receptor-mediated endocytosis"/>
    <property type="evidence" value="ECO:0007669"/>
    <property type="project" value="TreeGrafter"/>
</dbReference>
<keyword evidence="5" id="KW-0472">Membrane</keyword>
<keyword evidence="8" id="KW-0325">Glycoprotein</keyword>
<dbReference type="GO" id="GO:0042562">
    <property type="term" value="F:hormone binding"/>
    <property type="evidence" value="ECO:0007669"/>
    <property type="project" value="TreeGrafter"/>
</dbReference>
<dbReference type="GO" id="GO:0043235">
    <property type="term" value="C:receptor complex"/>
    <property type="evidence" value="ECO:0007669"/>
    <property type="project" value="TreeGrafter"/>
</dbReference>
<keyword evidence="2" id="KW-0812">Transmembrane</keyword>
<evidence type="ECO:0000256" key="3">
    <source>
        <dbReference type="ARBA" id="ARBA00022737"/>
    </source>
</evidence>
<evidence type="ECO:0000256" key="1">
    <source>
        <dbReference type="ARBA" id="ARBA00004167"/>
    </source>
</evidence>
<dbReference type="InterPro" id="IPR051221">
    <property type="entry name" value="LDLR-related"/>
</dbReference>
<dbReference type="SMART" id="SM00192">
    <property type="entry name" value="LDLa"/>
    <property type="match status" value="4"/>
</dbReference>
<feature type="disulfide bond" evidence="9">
    <location>
        <begin position="83"/>
        <end position="101"/>
    </location>
</feature>
<dbReference type="PANTHER" id="PTHR22722">
    <property type="entry name" value="LOW-DENSITY LIPOPROTEIN RECEPTOR-RELATED PROTEIN 2-RELATED"/>
    <property type="match status" value="1"/>
</dbReference>
<feature type="disulfide bond" evidence="9">
    <location>
        <begin position="192"/>
        <end position="204"/>
    </location>
</feature>
<dbReference type="Gene3D" id="4.10.400.10">
    <property type="entry name" value="Low-density Lipoprotein Receptor"/>
    <property type="match status" value="4"/>
</dbReference>
<comment type="caution">
    <text evidence="9">Lacks conserved residue(s) required for the propagation of feature annotation.</text>
</comment>
<dbReference type="Pfam" id="PF00057">
    <property type="entry name" value="Ldl_recept_a"/>
    <property type="match status" value="4"/>
</dbReference>
<dbReference type="PRINTS" id="PR00261">
    <property type="entry name" value="LDLRECEPTOR"/>
</dbReference>
<evidence type="ECO:0000313" key="10">
    <source>
        <dbReference type="EMBL" id="CAD7195788.1"/>
    </source>
</evidence>
<dbReference type="SUPFAM" id="SSF57424">
    <property type="entry name" value="LDL receptor-like module"/>
    <property type="match status" value="4"/>
</dbReference>